<dbReference type="AlphaFoldDB" id="A0A6A6HFR5"/>
<feature type="region of interest" description="Disordered" evidence="1">
    <location>
        <begin position="130"/>
        <end position="380"/>
    </location>
</feature>
<feature type="compositionally biased region" description="Polar residues" evidence="1">
    <location>
        <begin position="305"/>
        <end position="318"/>
    </location>
</feature>
<feature type="compositionally biased region" description="Polar residues" evidence="1">
    <location>
        <begin position="349"/>
        <end position="358"/>
    </location>
</feature>
<evidence type="ECO:0000256" key="1">
    <source>
        <dbReference type="SAM" id="MobiDB-lite"/>
    </source>
</evidence>
<evidence type="ECO:0000313" key="3">
    <source>
        <dbReference type="Proteomes" id="UP000800092"/>
    </source>
</evidence>
<feature type="region of interest" description="Disordered" evidence="1">
    <location>
        <begin position="601"/>
        <end position="663"/>
    </location>
</feature>
<evidence type="ECO:0000313" key="2">
    <source>
        <dbReference type="EMBL" id="KAF2236954.1"/>
    </source>
</evidence>
<feature type="compositionally biased region" description="Polar residues" evidence="1">
    <location>
        <begin position="42"/>
        <end position="54"/>
    </location>
</feature>
<feature type="compositionally biased region" description="Polar residues" evidence="1">
    <location>
        <begin position="241"/>
        <end position="253"/>
    </location>
</feature>
<feature type="compositionally biased region" description="Polar residues" evidence="1">
    <location>
        <begin position="277"/>
        <end position="289"/>
    </location>
</feature>
<dbReference type="Proteomes" id="UP000800092">
    <property type="component" value="Unassembled WGS sequence"/>
</dbReference>
<feature type="compositionally biased region" description="Polar residues" evidence="1">
    <location>
        <begin position="62"/>
        <end position="76"/>
    </location>
</feature>
<gene>
    <name evidence="2" type="ORF">EV356DRAFT_39781</name>
</gene>
<name>A0A6A6HFR5_VIRVR</name>
<feature type="compositionally biased region" description="Polar residues" evidence="1">
    <location>
        <begin position="215"/>
        <end position="227"/>
    </location>
</feature>
<proteinExistence type="predicted"/>
<feature type="compositionally biased region" description="Basic and acidic residues" evidence="1">
    <location>
        <begin position="290"/>
        <end position="304"/>
    </location>
</feature>
<accession>A0A6A6HFR5</accession>
<feature type="region of interest" description="Disordered" evidence="1">
    <location>
        <begin position="42"/>
        <end position="108"/>
    </location>
</feature>
<organism evidence="2 3">
    <name type="scientific">Viridothelium virens</name>
    <name type="common">Speckled blister lichen</name>
    <name type="synonym">Trypethelium virens</name>
    <dbReference type="NCBI Taxonomy" id="1048519"/>
    <lineage>
        <taxon>Eukaryota</taxon>
        <taxon>Fungi</taxon>
        <taxon>Dikarya</taxon>
        <taxon>Ascomycota</taxon>
        <taxon>Pezizomycotina</taxon>
        <taxon>Dothideomycetes</taxon>
        <taxon>Dothideomycetes incertae sedis</taxon>
        <taxon>Trypetheliales</taxon>
        <taxon>Trypetheliaceae</taxon>
        <taxon>Viridothelium</taxon>
    </lineage>
</organism>
<protein>
    <submittedName>
        <fullName evidence="2">Uncharacterized protein</fullName>
    </submittedName>
</protein>
<dbReference type="EMBL" id="ML991782">
    <property type="protein sequence ID" value="KAF2236954.1"/>
    <property type="molecule type" value="Genomic_DNA"/>
</dbReference>
<reference evidence="2" key="1">
    <citation type="journal article" date="2020" name="Stud. Mycol.">
        <title>101 Dothideomycetes genomes: a test case for predicting lifestyles and emergence of pathogens.</title>
        <authorList>
            <person name="Haridas S."/>
            <person name="Albert R."/>
            <person name="Binder M."/>
            <person name="Bloem J."/>
            <person name="Labutti K."/>
            <person name="Salamov A."/>
            <person name="Andreopoulos B."/>
            <person name="Baker S."/>
            <person name="Barry K."/>
            <person name="Bills G."/>
            <person name="Bluhm B."/>
            <person name="Cannon C."/>
            <person name="Castanera R."/>
            <person name="Culley D."/>
            <person name="Daum C."/>
            <person name="Ezra D."/>
            <person name="Gonzalez J."/>
            <person name="Henrissat B."/>
            <person name="Kuo A."/>
            <person name="Liang C."/>
            <person name="Lipzen A."/>
            <person name="Lutzoni F."/>
            <person name="Magnuson J."/>
            <person name="Mondo S."/>
            <person name="Nolan M."/>
            <person name="Ohm R."/>
            <person name="Pangilinan J."/>
            <person name="Park H.-J."/>
            <person name="Ramirez L."/>
            <person name="Alfaro M."/>
            <person name="Sun H."/>
            <person name="Tritt A."/>
            <person name="Yoshinaga Y."/>
            <person name="Zwiers L.-H."/>
            <person name="Turgeon B."/>
            <person name="Goodwin S."/>
            <person name="Spatafora J."/>
            <person name="Crous P."/>
            <person name="Grigoriev I."/>
        </authorList>
    </citation>
    <scope>NUCLEOTIDE SEQUENCE</scope>
    <source>
        <strain evidence="2">Tuck. ex Michener</strain>
    </source>
</reference>
<keyword evidence="3" id="KW-1185">Reference proteome</keyword>
<sequence>MSERPQSSQLNEYEFLLSSHVSIDDGQGTPRPRVRDATRTLLTSNIPESQSTQRPLARAESSYFTNPQLQGLVNQEDSPRLGWQDGRVRATDPNSEIHQRADSSSVDLGNSLRRAYDLTPESDVYQLQMLPQSQKSSEDLEGTLKGSDSSDDSSRATSTSGSFTRLSHRGKPDRRMFDKSGAPLESIRLEQKKGPKPYSYQEMMQKAEMEAKQNAVVSPPTSEQSTQDEGRPFPTYKQDTKQGQGQVSRSLQEPTRHRDTASQPPSPMPRPAYSRAASGQSAGTVSSERSVPKDARDSKARKSMPDTSTKGSKRSSLATVGIKETQHSEPPKSASRSSLRKSKTSSPSEISNLDSRISQEMPGPSVSPLPPAEIQAPKAKHSFARLFSKSLATQLEEASLKEGHQVGPSLSPKPSILGGLLKLRPGRRSNRSSEASQEIPKDADVSTNKNLVLGGLSTGQALDSHGAKRPSEPLSIHPSEHASPGKPKDKAKIPASSPPYSHLSFLATEAQKVTTPPPVDNFKVQQYYFDFFGTPKALNVLNETETPLENDDSPIFEHPVRIRAGDVDRLSRRKASPMAMPIMPVSHDNVEGETQRQDIKAKGAGVHEHERKPSRFEIDIPDHLSSSPLCPLNQKRNNGTRLICPMHGRKKSPGRTADTSQFM</sequence>
<feature type="compositionally biased region" description="Polar residues" evidence="1">
    <location>
        <begin position="624"/>
        <end position="640"/>
    </location>
</feature>
<feature type="region of interest" description="Disordered" evidence="1">
    <location>
        <begin position="398"/>
        <end position="497"/>
    </location>
</feature>
<feature type="compositionally biased region" description="Basic and acidic residues" evidence="1">
    <location>
        <begin position="601"/>
        <end position="622"/>
    </location>
</feature>
<feature type="compositionally biased region" description="Basic and acidic residues" evidence="1">
    <location>
        <begin position="86"/>
        <end position="101"/>
    </location>
</feature>
<dbReference type="OrthoDB" id="3648773at2759"/>